<dbReference type="Pfam" id="PF04079">
    <property type="entry name" value="SMC_ScpB"/>
    <property type="match status" value="1"/>
</dbReference>
<dbReference type="KEGG" id="ccot:CCAX7_39670"/>
<dbReference type="InterPro" id="IPR005234">
    <property type="entry name" value="ScpB_csome_segregation"/>
</dbReference>
<dbReference type="PIRSF" id="PIRSF019345">
    <property type="entry name" value="ScpB"/>
    <property type="match status" value="1"/>
</dbReference>
<dbReference type="OrthoDB" id="9806226at2"/>
<name>A0A402D3I0_9BACT</name>
<evidence type="ECO:0000313" key="2">
    <source>
        <dbReference type="Proteomes" id="UP000287394"/>
    </source>
</evidence>
<keyword evidence="2" id="KW-1185">Reference proteome</keyword>
<organism evidence="1 2">
    <name type="scientific">Capsulimonas corticalis</name>
    <dbReference type="NCBI Taxonomy" id="2219043"/>
    <lineage>
        <taxon>Bacteria</taxon>
        <taxon>Bacillati</taxon>
        <taxon>Armatimonadota</taxon>
        <taxon>Armatimonadia</taxon>
        <taxon>Capsulimonadales</taxon>
        <taxon>Capsulimonadaceae</taxon>
        <taxon>Capsulimonas</taxon>
    </lineage>
</organism>
<dbReference type="SUPFAM" id="SSF46785">
    <property type="entry name" value="Winged helix' DNA-binding domain"/>
    <property type="match status" value="2"/>
</dbReference>
<dbReference type="RefSeq" id="WP_119324057.1">
    <property type="nucleotide sequence ID" value="NZ_AP025739.1"/>
</dbReference>
<gene>
    <name evidence="1" type="primary">scpB</name>
    <name evidence="1" type="ORF">CCAX7_39670</name>
</gene>
<dbReference type="PANTHER" id="PTHR34298">
    <property type="entry name" value="SEGREGATION AND CONDENSATION PROTEIN B"/>
    <property type="match status" value="1"/>
</dbReference>
<dbReference type="AlphaFoldDB" id="A0A402D3I0"/>
<dbReference type="InterPro" id="IPR036388">
    <property type="entry name" value="WH-like_DNA-bd_sf"/>
</dbReference>
<dbReference type="PANTHER" id="PTHR34298:SF2">
    <property type="entry name" value="SEGREGATION AND CONDENSATION PROTEIN B"/>
    <property type="match status" value="1"/>
</dbReference>
<protein>
    <submittedName>
        <fullName evidence="1">Segregation and condensation protein B</fullName>
    </submittedName>
</protein>
<dbReference type="NCBIfam" id="TIGR00281">
    <property type="entry name" value="SMC-Scp complex subunit ScpB"/>
    <property type="match status" value="1"/>
</dbReference>
<accession>A0A402D3I0</accession>
<proteinExistence type="predicted"/>
<dbReference type="FunCoup" id="A0A402D3I0">
    <property type="interactions" value="353"/>
</dbReference>
<dbReference type="InterPro" id="IPR036390">
    <property type="entry name" value="WH_DNA-bd_sf"/>
</dbReference>
<evidence type="ECO:0000313" key="1">
    <source>
        <dbReference type="EMBL" id="BDI31916.1"/>
    </source>
</evidence>
<dbReference type="EMBL" id="AP025739">
    <property type="protein sequence ID" value="BDI31916.1"/>
    <property type="molecule type" value="Genomic_DNA"/>
</dbReference>
<dbReference type="GO" id="GO:0051304">
    <property type="term" value="P:chromosome separation"/>
    <property type="evidence" value="ECO:0007669"/>
    <property type="project" value="InterPro"/>
</dbReference>
<dbReference type="Proteomes" id="UP000287394">
    <property type="component" value="Chromosome"/>
</dbReference>
<reference evidence="1 2" key="1">
    <citation type="journal article" date="2019" name="Int. J. Syst. Evol. Microbiol.">
        <title>Capsulimonas corticalis gen. nov., sp. nov., an aerobic capsulated bacterium, of a novel bacterial order, Capsulimonadales ord. nov., of the class Armatimonadia of the phylum Armatimonadetes.</title>
        <authorList>
            <person name="Li J."/>
            <person name="Kudo C."/>
            <person name="Tonouchi A."/>
        </authorList>
    </citation>
    <scope>NUCLEOTIDE SEQUENCE [LARGE SCALE GENOMIC DNA]</scope>
    <source>
        <strain evidence="1 2">AX-7</strain>
    </source>
</reference>
<dbReference type="Gene3D" id="1.10.10.10">
    <property type="entry name" value="Winged helix-like DNA-binding domain superfamily/Winged helix DNA-binding domain"/>
    <property type="match status" value="2"/>
</dbReference>
<sequence length="206" mass="22272">MAATEARQEETRVFTANALLALLEGYLFVAIEPVTPAEVAKTLGIHAAQVEETFEDLVNIYARREKSGLHIMRIAGGYQIATKSELAQDIGKLLAAPAGKARLSKPALETLAIVAYQQPVTVAEMEAVRGVSVDGVIKTLLDRRLVREDGRKAVPGRPILYATTPEFLHYFGLSSLEDLPPLEDIAVAEAEKAEAHDALQAVGLEE</sequence>